<dbReference type="EMBL" id="JAKIKT010000003">
    <property type="protein sequence ID" value="MCL2914081.1"/>
    <property type="molecule type" value="Genomic_DNA"/>
</dbReference>
<sequence length="99" mass="11058">MENHIELIKTITPEITKGLNVLSLKRDVAVILKDAHSRLSPAQFSDVLIVAQEAFSEHCGCADELEDLESILDDLHADGVIDSQIYQRIIENTACARWL</sequence>
<dbReference type="RefSeq" id="WP_249248813.1">
    <property type="nucleotide sequence ID" value="NZ_JAKIKT010000003.1"/>
</dbReference>
<protein>
    <submittedName>
        <fullName evidence="1">Uncharacterized protein</fullName>
    </submittedName>
</protein>
<accession>A0ABT0N6K1</accession>
<comment type="caution">
    <text evidence="1">The sequence shown here is derived from an EMBL/GenBank/DDBJ whole genome shotgun (WGS) entry which is preliminary data.</text>
</comment>
<evidence type="ECO:0000313" key="2">
    <source>
        <dbReference type="Proteomes" id="UP001202831"/>
    </source>
</evidence>
<proteinExistence type="predicted"/>
<organism evidence="1 2">
    <name type="scientific">Shewanella corallii</name>
    <dbReference type="NCBI Taxonomy" id="560080"/>
    <lineage>
        <taxon>Bacteria</taxon>
        <taxon>Pseudomonadati</taxon>
        <taxon>Pseudomonadota</taxon>
        <taxon>Gammaproteobacteria</taxon>
        <taxon>Alteromonadales</taxon>
        <taxon>Shewanellaceae</taxon>
        <taxon>Shewanella</taxon>
    </lineage>
</organism>
<reference evidence="1 2" key="1">
    <citation type="submission" date="2022-01" db="EMBL/GenBank/DDBJ databases">
        <title>Whole genome-based taxonomy of the Shewanellaceae.</title>
        <authorList>
            <person name="Martin-Rodriguez A.J."/>
        </authorList>
    </citation>
    <scope>NUCLEOTIDE SEQUENCE [LARGE SCALE GENOMIC DNA]</scope>
    <source>
        <strain evidence="1 2">DSM 21332</strain>
    </source>
</reference>
<name>A0ABT0N6K1_9GAMM</name>
<evidence type="ECO:0000313" key="1">
    <source>
        <dbReference type="EMBL" id="MCL2914081.1"/>
    </source>
</evidence>
<keyword evidence="2" id="KW-1185">Reference proteome</keyword>
<gene>
    <name evidence="1" type="ORF">L2725_09810</name>
</gene>
<dbReference type="Proteomes" id="UP001202831">
    <property type="component" value="Unassembled WGS sequence"/>
</dbReference>